<keyword evidence="1" id="KW-0479">Metal-binding</keyword>
<dbReference type="SUPFAM" id="SSF57756">
    <property type="entry name" value="Retrovirus zinc finger-like domains"/>
    <property type="match status" value="1"/>
</dbReference>
<comment type="caution">
    <text evidence="4">The sequence shown here is derived from an EMBL/GenBank/DDBJ whole genome shotgun (WGS) entry which is preliminary data.</text>
</comment>
<evidence type="ECO:0000256" key="1">
    <source>
        <dbReference type="PROSITE-ProRule" id="PRU00047"/>
    </source>
</evidence>
<dbReference type="GO" id="GO:0008270">
    <property type="term" value="F:zinc ion binding"/>
    <property type="evidence" value="ECO:0007669"/>
    <property type="project" value="UniProtKB-KW"/>
</dbReference>
<keyword evidence="1" id="KW-0862">Zinc</keyword>
<evidence type="ECO:0000313" key="4">
    <source>
        <dbReference type="EMBL" id="KAA0025759.1"/>
    </source>
</evidence>
<dbReference type="PROSITE" id="PS50158">
    <property type="entry name" value="ZF_CCHC"/>
    <property type="match status" value="1"/>
</dbReference>
<dbReference type="AlphaFoldDB" id="A0A5A7SKF2"/>
<gene>
    <name evidence="4" type="ORF">E6C27_scaffold653G00530</name>
</gene>
<feature type="region of interest" description="Disordered" evidence="2">
    <location>
        <begin position="17"/>
        <end position="82"/>
    </location>
</feature>
<dbReference type="Proteomes" id="UP000321393">
    <property type="component" value="Unassembled WGS sequence"/>
</dbReference>
<dbReference type="Pfam" id="PF00098">
    <property type="entry name" value="zf-CCHC"/>
    <property type="match status" value="1"/>
</dbReference>
<dbReference type="SMART" id="SM00343">
    <property type="entry name" value="ZnF_C2HC"/>
    <property type="match status" value="1"/>
</dbReference>
<evidence type="ECO:0000313" key="5">
    <source>
        <dbReference type="Proteomes" id="UP000321393"/>
    </source>
</evidence>
<dbReference type="Gene3D" id="4.10.60.10">
    <property type="entry name" value="Zinc finger, CCHC-type"/>
    <property type="match status" value="1"/>
</dbReference>
<protein>
    <recommendedName>
        <fullName evidence="3">CCHC-type domain-containing protein</fullName>
    </recommendedName>
</protein>
<sequence length="193" mass="22599">MNTNKFRDLFTIEESDEIKKTKTYQRKSNWDKQQQRTNPTDSFRNFQQGSSSTSPRSIKKDDIPPKNLTTKSDESSSKKKINNIYTRPTLGKCFRCGQQEHLSNECPQRRALTIEERQEDDNSYDNNYAVSTSDEGDQLSCVVQRVLTPTANRIPHRNSLFKTRCTINGRPWQYDTDYVHRGRANTIKFDWMS</sequence>
<dbReference type="InterPro" id="IPR036875">
    <property type="entry name" value="Znf_CCHC_sf"/>
</dbReference>
<feature type="domain" description="CCHC-type" evidence="3">
    <location>
        <begin position="92"/>
        <end position="108"/>
    </location>
</feature>
<dbReference type="EMBL" id="SSTE01023081">
    <property type="protein sequence ID" value="KAA0025759.1"/>
    <property type="molecule type" value="Genomic_DNA"/>
</dbReference>
<evidence type="ECO:0000259" key="3">
    <source>
        <dbReference type="PROSITE" id="PS50158"/>
    </source>
</evidence>
<dbReference type="GO" id="GO:0003676">
    <property type="term" value="F:nucleic acid binding"/>
    <property type="evidence" value="ECO:0007669"/>
    <property type="project" value="InterPro"/>
</dbReference>
<organism evidence="4 5">
    <name type="scientific">Cucumis melo var. makuwa</name>
    <name type="common">Oriental melon</name>
    <dbReference type="NCBI Taxonomy" id="1194695"/>
    <lineage>
        <taxon>Eukaryota</taxon>
        <taxon>Viridiplantae</taxon>
        <taxon>Streptophyta</taxon>
        <taxon>Embryophyta</taxon>
        <taxon>Tracheophyta</taxon>
        <taxon>Spermatophyta</taxon>
        <taxon>Magnoliopsida</taxon>
        <taxon>eudicotyledons</taxon>
        <taxon>Gunneridae</taxon>
        <taxon>Pentapetalae</taxon>
        <taxon>rosids</taxon>
        <taxon>fabids</taxon>
        <taxon>Cucurbitales</taxon>
        <taxon>Cucurbitaceae</taxon>
        <taxon>Benincaseae</taxon>
        <taxon>Cucumis</taxon>
    </lineage>
</organism>
<reference evidence="4 5" key="1">
    <citation type="submission" date="2019-08" db="EMBL/GenBank/DDBJ databases">
        <title>Draft genome sequences of two oriental melons (Cucumis melo L. var makuwa).</title>
        <authorList>
            <person name="Kwon S.-Y."/>
        </authorList>
    </citation>
    <scope>NUCLEOTIDE SEQUENCE [LARGE SCALE GENOMIC DNA]</scope>
    <source>
        <strain evidence="5">cv. SW 3</strain>
        <tissue evidence="4">Leaf</tissue>
    </source>
</reference>
<keyword evidence="1" id="KW-0863">Zinc-finger</keyword>
<evidence type="ECO:0000256" key="2">
    <source>
        <dbReference type="SAM" id="MobiDB-lite"/>
    </source>
</evidence>
<proteinExistence type="predicted"/>
<name>A0A5A7SKF2_CUCMM</name>
<dbReference type="InterPro" id="IPR001878">
    <property type="entry name" value="Znf_CCHC"/>
</dbReference>
<dbReference type="OrthoDB" id="1934635at2759"/>
<feature type="compositionally biased region" description="Polar residues" evidence="2">
    <location>
        <begin position="35"/>
        <end position="56"/>
    </location>
</feature>
<accession>A0A5A7SKF2</accession>